<evidence type="ECO:0000259" key="6">
    <source>
        <dbReference type="Pfam" id="PF01494"/>
    </source>
</evidence>
<dbReference type="SUPFAM" id="SSF51905">
    <property type="entry name" value="FAD/NAD(P)-binding domain"/>
    <property type="match status" value="1"/>
</dbReference>
<evidence type="ECO:0000256" key="1">
    <source>
        <dbReference type="ARBA" id="ARBA00007992"/>
    </source>
</evidence>
<dbReference type="GeneID" id="98143254"/>
<protein>
    <recommendedName>
        <fullName evidence="6">FAD-binding domain-containing protein</fullName>
    </recommendedName>
</protein>
<comment type="similarity">
    <text evidence="1">Belongs to the paxM FAD-dependent monooxygenase family.</text>
</comment>
<keyword evidence="3" id="KW-0274">FAD</keyword>
<evidence type="ECO:0000256" key="3">
    <source>
        <dbReference type="ARBA" id="ARBA00022827"/>
    </source>
</evidence>
<keyword evidence="2" id="KW-0285">Flavoprotein</keyword>
<dbReference type="SUPFAM" id="SSF54373">
    <property type="entry name" value="FAD-linked reductases, C-terminal domain"/>
    <property type="match status" value="1"/>
</dbReference>
<evidence type="ECO:0000313" key="8">
    <source>
        <dbReference type="Proteomes" id="UP001610432"/>
    </source>
</evidence>
<dbReference type="Proteomes" id="UP001610432">
    <property type="component" value="Unassembled WGS sequence"/>
</dbReference>
<dbReference type="InterPro" id="IPR002938">
    <property type="entry name" value="FAD-bd"/>
</dbReference>
<organism evidence="7 8">
    <name type="scientific">Aspergillus lucknowensis</name>
    <dbReference type="NCBI Taxonomy" id="176173"/>
    <lineage>
        <taxon>Eukaryota</taxon>
        <taxon>Fungi</taxon>
        <taxon>Dikarya</taxon>
        <taxon>Ascomycota</taxon>
        <taxon>Pezizomycotina</taxon>
        <taxon>Eurotiomycetes</taxon>
        <taxon>Eurotiomycetidae</taxon>
        <taxon>Eurotiales</taxon>
        <taxon>Aspergillaceae</taxon>
        <taxon>Aspergillus</taxon>
        <taxon>Aspergillus subgen. Nidulantes</taxon>
    </lineage>
</organism>
<evidence type="ECO:0000256" key="2">
    <source>
        <dbReference type="ARBA" id="ARBA00022630"/>
    </source>
</evidence>
<sequence length="439" mass="48406">MKTAIVGAGLGGLACAIACRREDLAVVVLERSPDGCEIGAGIQIPPNGARILKELGLLHKLLEAGSVVQHVDFRRYDDGHLLRSMPFGDDIVEEFGVPWIIIHRQDLHRVLLDEATRLGAEVRLNAEVTDVVFEGPEVLLAGGERVAGDVIIGADGLYSRVRDLVLGSPTVPQETGDLAYRATFKKEQLEALNDPKVEELCRKSAVTSWLGPGKHSIFYPVRGGEEFNLVLLRPDNLEKGARRVEGDVAEMRESYAGWDETLRKLISCVPSVNKWKLAHLPELPTWTKGTVALLGDACHPTLPYQAQGAAMAVEDGFAVGKLLGLLNEKNSRSDPAMPSQEATRQDIAAVLGIYEQVRKGRTARSVRAAIANRWIFHIPDGILQRLRDFVLGSAGMTRKSDWTWLFSWRMKQTLYHDLPADCQRAFEAYSPRPAENRPG</sequence>
<name>A0ABR4M3K5_9EURO</name>
<proteinExistence type="inferred from homology"/>
<evidence type="ECO:0000256" key="4">
    <source>
        <dbReference type="ARBA" id="ARBA00023002"/>
    </source>
</evidence>
<keyword evidence="5" id="KW-0503">Monooxygenase</keyword>
<gene>
    <name evidence="7" type="ORF">BJX67DRAFT_343754</name>
</gene>
<dbReference type="EMBL" id="JBFXLQ010000004">
    <property type="protein sequence ID" value="KAL2871176.1"/>
    <property type="molecule type" value="Genomic_DNA"/>
</dbReference>
<accession>A0ABR4M3K5</accession>
<evidence type="ECO:0000313" key="7">
    <source>
        <dbReference type="EMBL" id="KAL2871176.1"/>
    </source>
</evidence>
<dbReference type="PRINTS" id="PR00420">
    <property type="entry name" value="RNGMNOXGNASE"/>
</dbReference>
<keyword evidence="4" id="KW-0560">Oxidoreductase</keyword>
<dbReference type="Gene3D" id="3.50.50.60">
    <property type="entry name" value="FAD/NAD(P)-binding domain"/>
    <property type="match status" value="1"/>
</dbReference>
<dbReference type="PANTHER" id="PTHR13789">
    <property type="entry name" value="MONOOXYGENASE"/>
    <property type="match status" value="1"/>
</dbReference>
<dbReference type="RefSeq" id="XP_070890155.1">
    <property type="nucleotide sequence ID" value="XM_071028182.1"/>
</dbReference>
<dbReference type="Pfam" id="PF01494">
    <property type="entry name" value="FAD_binding_3"/>
    <property type="match status" value="1"/>
</dbReference>
<comment type="caution">
    <text evidence="7">The sequence shown here is derived from an EMBL/GenBank/DDBJ whole genome shotgun (WGS) entry which is preliminary data.</text>
</comment>
<keyword evidence="8" id="KW-1185">Reference proteome</keyword>
<reference evidence="7 8" key="1">
    <citation type="submission" date="2024-07" db="EMBL/GenBank/DDBJ databases">
        <title>Section-level genome sequencing and comparative genomics of Aspergillus sections Usti and Cavernicolus.</title>
        <authorList>
            <consortium name="Lawrence Berkeley National Laboratory"/>
            <person name="Nybo J.L."/>
            <person name="Vesth T.C."/>
            <person name="Theobald S."/>
            <person name="Frisvad J.C."/>
            <person name="Larsen T.O."/>
            <person name="Kjaerboelling I."/>
            <person name="Rothschild-Mancinelli K."/>
            <person name="Lyhne E.K."/>
            <person name="Kogle M.E."/>
            <person name="Barry K."/>
            <person name="Clum A."/>
            <person name="Na H."/>
            <person name="Ledsgaard L."/>
            <person name="Lin J."/>
            <person name="Lipzen A."/>
            <person name="Kuo A."/>
            <person name="Riley R."/>
            <person name="Mondo S."/>
            <person name="Labutti K."/>
            <person name="Haridas S."/>
            <person name="Pangalinan J."/>
            <person name="Salamov A.A."/>
            <person name="Simmons B.A."/>
            <person name="Magnuson J.K."/>
            <person name="Chen J."/>
            <person name="Drula E."/>
            <person name="Henrissat B."/>
            <person name="Wiebenga A."/>
            <person name="Lubbers R.J."/>
            <person name="Gomes A.C."/>
            <person name="Macurrencykelacurrency M.R."/>
            <person name="Stajich J."/>
            <person name="Grigoriev I.V."/>
            <person name="Mortensen U.H."/>
            <person name="De Vries R.P."/>
            <person name="Baker S.E."/>
            <person name="Andersen M.R."/>
        </authorList>
    </citation>
    <scope>NUCLEOTIDE SEQUENCE [LARGE SCALE GENOMIC DNA]</scope>
    <source>
        <strain evidence="7 8">CBS 449.75</strain>
    </source>
</reference>
<dbReference type="InterPro" id="IPR050493">
    <property type="entry name" value="FAD-dep_Monooxygenase_BioMet"/>
</dbReference>
<dbReference type="PROSITE" id="PS51257">
    <property type="entry name" value="PROKAR_LIPOPROTEIN"/>
    <property type="match status" value="1"/>
</dbReference>
<dbReference type="InterPro" id="IPR036188">
    <property type="entry name" value="FAD/NAD-bd_sf"/>
</dbReference>
<dbReference type="PANTHER" id="PTHR13789:SF311">
    <property type="entry name" value="HYDROXYLASE, PUTATIVE (AFU_ORTHOLOGUE AFUA_5G10180)-RELATED"/>
    <property type="match status" value="1"/>
</dbReference>
<feature type="domain" description="FAD-binding" evidence="6">
    <location>
        <begin position="2"/>
        <end position="326"/>
    </location>
</feature>
<evidence type="ECO:0000256" key="5">
    <source>
        <dbReference type="ARBA" id="ARBA00023033"/>
    </source>
</evidence>